<dbReference type="SUPFAM" id="SSF88659">
    <property type="entry name" value="Sigma3 and sigma4 domains of RNA polymerase sigma factors"/>
    <property type="match status" value="1"/>
</dbReference>
<proteinExistence type="predicted"/>
<sequence>MEISPEYAAKLNEFINAPEPLSAERLSMIISKLSDRFQEMLYLNIGMGMTSWEISEMLDTESHWVAQTCATAKVRFRRLALRKTRLDMHVTIYSREEAEALIEEGKFPENTAVISFYDPAIKHINKNYTHVDYSKVCDTVFYSELDDLDLDVLGDRGYDYDTYFSEAKDMARFVVEAYKSGKDIICQCEYGQSRSAGCAAAIRQHFYHDGIWVFADFKRYPNQLVFRKLYDALEKIDLR</sequence>
<evidence type="ECO:0000313" key="2">
    <source>
        <dbReference type="Proteomes" id="UP000186015"/>
    </source>
</evidence>
<dbReference type="InterPro" id="IPR013324">
    <property type="entry name" value="RNA_pol_sigma_r3/r4-like"/>
</dbReference>
<dbReference type="Proteomes" id="UP000186015">
    <property type="component" value="Unassembled WGS sequence"/>
</dbReference>
<dbReference type="OrthoDB" id="1816482at2"/>
<name>A0A1H7Q8I8_RUMAL</name>
<evidence type="ECO:0000313" key="1">
    <source>
        <dbReference type="EMBL" id="SEL44038.1"/>
    </source>
</evidence>
<protein>
    <submittedName>
        <fullName evidence="1">Uncharacterized protein</fullName>
    </submittedName>
</protein>
<dbReference type="AlphaFoldDB" id="A0A1H7Q8I8"/>
<dbReference type="RefSeq" id="WP_081350606.1">
    <property type="nucleotide sequence ID" value="NZ_FOAT01000031.1"/>
</dbReference>
<accession>A0A1H7Q8I8</accession>
<organism evidence="1 2">
    <name type="scientific">Ruminococcus albus</name>
    <dbReference type="NCBI Taxonomy" id="1264"/>
    <lineage>
        <taxon>Bacteria</taxon>
        <taxon>Bacillati</taxon>
        <taxon>Bacillota</taxon>
        <taxon>Clostridia</taxon>
        <taxon>Eubacteriales</taxon>
        <taxon>Oscillospiraceae</taxon>
        <taxon>Ruminococcus</taxon>
    </lineage>
</organism>
<reference evidence="1 2" key="1">
    <citation type="submission" date="2016-10" db="EMBL/GenBank/DDBJ databases">
        <authorList>
            <person name="de Groot N.N."/>
        </authorList>
    </citation>
    <scope>NUCLEOTIDE SEQUENCE [LARGE SCALE GENOMIC DNA]</scope>
    <source>
        <strain evidence="1 2">KH2T6</strain>
    </source>
</reference>
<dbReference type="EMBL" id="FOAT01000031">
    <property type="protein sequence ID" value="SEL44038.1"/>
    <property type="molecule type" value="Genomic_DNA"/>
</dbReference>
<gene>
    <name evidence="1" type="ORF">SAMN05216469_13110</name>
</gene>